<feature type="compositionally biased region" description="Low complexity" evidence="1">
    <location>
        <begin position="106"/>
        <end position="130"/>
    </location>
</feature>
<accession>A0A2V0PCL7</accession>
<dbReference type="Proteomes" id="UP000247498">
    <property type="component" value="Unassembled WGS sequence"/>
</dbReference>
<comment type="caution">
    <text evidence="2">The sequence shown here is derived from an EMBL/GenBank/DDBJ whole genome shotgun (WGS) entry which is preliminary data.</text>
</comment>
<dbReference type="AlphaFoldDB" id="A0A2V0PCL7"/>
<evidence type="ECO:0000313" key="3">
    <source>
        <dbReference type="Proteomes" id="UP000247498"/>
    </source>
</evidence>
<reference evidence="2 3" key="1">
    <citation type="journal article" date="2018" name="Sci. Rep.">
        <title>Raphidocelis subcapitata (=Pseudokirchneriella subcapitata) provides an insight into genome evolution and environmental adaptations in the Sphaeropleales.</title>
        <authorList>
            <person name="Suzuki S."/>
            <person name="Yamaguchi H."/>
            <person name="Nakajima N."/>
            <person name="Kawachi M."/>
        </authorList>
    </citation>
    <scope>NUCLEOTIDE SEQUENCE [LARGE SCALE GENOMIC DNA]</scope>
    <source>
        <strain evidence="2 3">NIES-35</strain>
    </source>
</reference>
<keyword evidence="3" id="KW-1185">Reference proteome</keyword>
<feature type="region of interest" description="Disordered" evidence="1">
    <location>
        <begin position="106"/>
        <end position="134"/>
    </location>
</feature>
<dbReference type="EMBL" id="BDRX01000103">
    <property type="protein sequence ID" value="GBF97586.1"/>
    <property type="molecule type" value="Genomic_DNA"/>
</dbReference>
<dbReference type="InParanoid" id="A0A2V0PCL7"/>
<protein>
    <submittedName>
        <fullName evidence="2">Uncharacterized protein</fullName>
    </submittedName>
</protein>
<feature type="region of interest" description="Disordered" evidence="1">
    <location>
        <begin position="183"/>
        <end position="206"/>
    </location>
</feature>
<sequence length="222" mass="23722">MASYKNATLQGNWWEDRQQEGAGLGARRLASEVKTSARCMPWQLPQQAQAALFTTTTQAANAARLATPPPRPRPPPRAVTDANAAGALAAHARDAAAVATLAATRGPMPAEGAPGAAELQQQQQQQQPQPGHEDRFVSAYRRAFERDRAAALASRPRADFAPDRSFPLRGALAADTWRAATLCEGPPRAGRGGARGEFTRRPAEAGSRYGVSVWQDEYAAGR</sequence>
<name>A0A2V0PCL7_9CHLO</name>
<evidence type="ECO:0000256" key="1">
    <source>
        <dbReference type="SAM" id="MobiDB-lite"/>
    </source>
</evidence>
<organism evidence="2 3">
    <name type="scientific">Raphidocelis subcapitata</name>
    <dbReference type="NCBI Taxonomy" id="307507"/>
    <lineage>
        <taxon>Eukaryota</taxon>
        <taxon>Viridiplantae</taxon>
        <taxon>Chlorophyta</taxon>
        <taxon>core chlorophytes</taxon>
        <taxon>Chlorophyceae</taxon>
        <taxon>CS clade</taxon>
        <taxon>Sphaeropleales</taxon>
        <taxon>Selenastraceae</taxon>
        <taxon>Raphidocelis</taxon>
    </lineage>
</organism>
<gene>
    <name evidence="2" type="ORF">Rsub_10722</name>
</gene>
<proteinExistence type="predicted"/>
<dbReference type="STRING" id="307507.A0A2V0PCL7"/>
<evidence type="ECO:0000313" key="2">
    <source>
        <dbReference type="EMBL" id="GBF97586.1"/>
    </source>
</evidence>